<dbReference type="PRINTS" id="PR00344">
    <property type="entry name" value="BCTRLSENSOR"/>
</dbReference>
<organism evidence="11 12">
    <name type="scientific">Bowmanella pacifica</name>
    <dbReference type="NCBI Taxonomy" id="502051"/>
    <lineage>
        <taxon>Bacteria</taxon>
        <taxon>Pseudomonadati</taxon>
        <taxon>Pseudomonadota</taxon>
        <taxon>Gammaproteobacteria</taxon>
        <taxon>Alteromonadales</taxon>
        <taxon>Alteromonadaceae</taxon>
        <taxon>Bowmanella</taxon>
    </lineage>
</organism>
<keyword evidence="8" id="KW-0472">Membrane</keyword>
<dbReference type="InterPro" id="IPR050736">
    <property type="entry name" value="Sensor_HK_Regulatory"/>
</dbReference>
<dbReference type="InterPro" id="IPR001789">
    <property type="entry name" value="Sig_transdc_resp-reg_receiver"/>
</dbReference>
<keyword evidence="8" id="KW-0812">Transmembrane</keyword>
<dbReference type="EMBL" id="BMLS01000002">
    <property type="protein sequence ID" value="GGO68350.1"/>
    <property type="molecule type" value="Genomic_DNA"/>
</dbReference>
<comment type="caution">
    <text evidence="11">The sequence shown here is derived from an EMBL/GenBank/DDBJ whole genome shotgun (WGS) entry which is preliminary data.</text>
</comment>
<evidence type="ECO:0000256" key="8">
    <source>
        <dbReference type="SAM" id="Phobius"/>
    </source>
</evidence>
<dbReference type="PANTHER" id="PTHR43711">
    <property type="entry name" value="TWO-COMPONENT HISTIDINE KINASE"/>
    <property type="match status" value="1"/>
</dbReference>
<dbReference type="SMART" id="SM00388">
    <property type="entry name" value="HisKA"/>
    <property type="match status" value="1"/>
</dbReference>
<keyword evidence="12" id="KW-1185">Reference proteome</keyword>
<dbReference type="Gene3D" id="3.40.50.2300">
    <property type="match status" value="1"/>
</dbReference>
<dbReference type="Pfam" id="PF02518">
    <property type="entry name" value="HATPase_c"/>
    <property type="match status" value="1"/>
</dbReference>
<dbReference type="InterPro" id="IPR005467">
    <property type="entry name" value="His_kinase_dom"/>
</dbReference>
<proteinExistence type="predicted"/>
<feature type="transmembrane region" description="Helical" evidence="8">
    <location>
        <begin position="84"/>
        <end position="104"/>
    </location>
</feature>
<feature type="transmembrane region" description="Helical" evidence="8">
    <location>
        <begin position="20"/>
        <end position="39"/>
    </location>
</feature>
<feature type="transmembrane region" description="Helical" evidence="8">
    <location>
        <begin position="135"/>
        <end position="152"/>
    </location>
</feature>
<feature type="modified residue" description="4-aspartylphosphate" evidence="7">
    <location>
        <position position="503"/>
    </location>
</feature>
<dbReference type="InterPro" id="IPR003661">
    <property type="entry name" value="HisK_dim/P_dom"/>
</dbReference>
<dbReference type="Gene3D" id="3.30.565.10">
    <property type="entry name" value="Histidine kinase-like ATPase, C-terminal domain"/>
    <property type="match status" value="1"/>
</dbReference>
<dbReference type="PROSITE" id="PS50110">
    <property type="entry name" value="RESPONSE_REGULATORY"/>
    <property type="match status" value="1"/>
</dbReference>
<feature type="transmembrane region" description="Helical" evidence="8">
    <location>
        <begin position="45"/>
        <end position="63"/>
    </location>
</feature>
<evidence type="ECO:0000256" key="5">
    <source>
        <dbReference type="ARBA" id="ARBA00022777"/>
    </source>
</evidence>
<dbReference type="SUPFAM" id="SSF55874">
    <property type="entry name" value="ATPase domain of HSP90 chaperone/DNA topoisomerase II/histidine kinase"/>
    <property type="match status" value="1"/>
</dbReference>
<evidence type="ECO:0000259" key="10">
    <source>
        <dbReference type="PROSITE" id="PS50110"/>
    </source>
</evidence>
<dbReference type="SMART" id="SM00448">
    <property type="entry name" value="REC"/>
    <property type="match status" value="1"/>
</dbReference>
<reference evidence="11" key="1">
    <citation type="journal article" date="2014" name="Int. J. Syst. Evol. Microbiol.">
        <title>Complete genome sequence of Corynebacterium casei LMG S-19264T (=DSM 44701T), isolated from a smear-ripened cheese.</title>
        <authorList>
            <consortium name="US DOE Joint Genome Institute (JGI-PGF)"/>
            <person name="Walter F."/>
            <person name="Albersmeier A."/>
            <person name="Kalinowski J."/>
            <person name="Ruckert C."/>
        </authorList>
    </citation>
    <scope>NUCLEOTIDE SEQUENCE</scope>
    <source>
        <strain evidence="11">CGMCC 1.7086</strain>
    </source>
</reference>
<dbReference type="InterPro" id="IPR011006">
    <property type="entry name" value="CheY-like_superfamily"/>
</dbReference>
<sequence length="580" mass="63903">MYQQLAAKDKVLFLYKNTPATLLGNVVGCLPLGIVMAIGGYALAALLWVSGIYLLTLLRWLHYKQLTAKLACDVELFRFGQSQTWLAFASGCLWGSAGVLFFDVNALENLAFLILTFVCMMAGSLASLSARPLTYSAFAVPTMLPLILNLLLQDEAFYTWMSFGAATYLIATFSFSLNLSRVIQNSLALKYENVDLIANLKKQTDKANQANRDKSRFLAATSHDLRQPLHAANLFYELLSEKIHQPEQLEDLHNLGRSLNSLNSLLSLMLDISKLDAGIIEPQKVNFDLALLLDKLTHQFALQADSKGLTFSVQAQSQQIFSDPALLELVITNLLVNALKYTHRGSVSVFTQRRGDSLALHIRDTGIGIPLKHQGDIFNEFFQLDNPERDKHKGLGLGLSIVKRIMELLGHPLGLTSRPGLGSEFILSFPLADRLTPPPPKPSSTTGLSLDGQHILIVDNEQEIVFAMQKLLRQWGCSVTTATSTGQVLAQPHQVKPDMIICDFRMPGALNGCDIIEQLRASLGDIPALILTGDTDKAVEMLIETAGLPALHKPVKPAQLRIMMARLLKPQIKRSPVALE</sequence>
<evidence type="ECO:0000313" key="11">
    <source>
        <dbReference type="EMBL" id="GGO68350.1"/>
    </source>
</evidence>
<evidence type="ECO:0000259" key="9">
    <source>
        <dbReference type="PROSITE" id="PS50109"/>
    </source>
</evidence>
<dbReference type="Proteomes" id="UP000606935">
    <property type="component" value="Unassembled WGS sequence"/>
</dbReference>
<keyword evidence="6" id="KW-0902">Two-component regulatory system</keyword>
<dbReference type="CDD" id="cd00156">
    <property type="entry name" value="REC"/>
    <property type="match status" value="1"/>
</dbReference>
<dbReference type="InterPro" id="IPR004358">
    <property type="entry name" value="Sig_transdc_His_kin-like_C"/>
</dbReference>
<keyword evidence="4" id="KW-0808">Transferase</keyword>
<dbReference type="GO" id="GO:0000155">
    <property type="term" value="F:phosphorelay sensor kinase activity"/>
    <property type="evidence" value="ECO:0007669"/>
    <property type="project" value="InterPro"/>
</dbReference>
<dbReference type="PROSITE" id="PS50109">
    <property type="entry name" value="HIS_KIN"/>
    <property type="match status" value="1"/>
</dbReference>
<dbReference type="RefSeq" id="WP_188693230.1">
    <property type="nucleotide sequence ID" value="NZ_BMLS01000002.1"/>
</dbReference>
<protein>
    <recommendedName>
        <fullName evidence="2">histidine kinase</fullName>
        <ecNumber evidence="2">2.7.13.3</ecNumber>
    </recommendedName>
</protein>
<feature type="transmembrane region" description="Helical" evidence="8">
    <location>
        <begin position="110"/>
        <end position="128"/>
    </location>
</feature>
<keyword evidence="8" id="KW-1133">Transmembrane helix</keyword>
<dbReference type="Gene3D" id="1.10.287.130">
    <property type="match status" value="1"/>
</dbReference>
<dbReference type="FunFam" id="3.30.565.10:FF:000049">
    <property type="entry name" value="Two-component sensor histidine kinase"/>
    <property type="match status" value="1"/>
</dbReference>
<keyword evidence="5 11" id="KW-0418">Kinase</keyword>
<evidence type="ECO:0000256" key="4">
    <source>
        <dbReference type="ARBA" id="ARBA00022679"/>
    </source>
</evidence>
<evidence type="ECO:0000313" key="12">
    <source>
        <dbReference type="Proteomes" id="UP000606935"/>
    </source>
</evidence>
<dbReference type="InterPro" id="IPR003594">
    <property type="entry name" value="HATPase_dom"/>
</dbReference>
<evidence type="ECO:0000256" key="3">
    <source>
        <dbReference type="ARBA" id="ARBA00022553"/>
    </source>
</evidence>
<evidence type="ECO:0000256" key="7">
    <source>
        <dbReference type="PROSITE-ProRule" id="PRU00169"/>
    </source>
</evidence>
<feature type="domain" description="Response regulatory" evidence="10">
    <location>
        <begin position="454"/>
        <end position="568"/>
    </location>
</feature>
<dbReference type="Pfam" id="PF00512">
    <property type="entry name" value="HisKA"/>
    <property type="match status" value="1"/>
</dbReference>
<name>A0A918DIQ1_9ALTE</name>
<dbReference type="SUPFAM" id="SSF52172">
    <property type="entry name" value="CheY-like"/>
    <property type="match status" value="1"/>
</dbReference>
<dbReference type="PANTHER" id="PTHR43711:SF26">
    <property type="entry name" value="SENSOR HISTIDINE KINASE RCSC"/>
    <property type="match status" value="1"/>
</dbReference>
<dbReference type="InterPro" id="IPR036890">
    <property type="entry name" value="HATPase_C_sf"/>
</dbReference>
<reference evidence="11" key="2">
    <citation type="submission" date="2020-09" db="EMBL/GenBank/DDBJ databases">
        <authorList>
            <person name="Sun Q."/>
            <person name="Zhou Y."/>
        </authorList>
    </citation>
    <scope>NUCLEOTIDE SEQUENCE</scope>
    <source>
        <strain evidence="11">CGMCC 1.7086</strain>
    </source>
</reference>
<feature type="transmembrane region" description="Helical" evidence="8">
    <location>
        <begin position="158"/>
        <end position="180"/>
    </location>
</feature>
<dbReference type="AlphaFoldDB" id="A0A918DIQ1"/>
<dbReference type="SMART" id="SM00387">
    <property type="entry name" value="HATPase_c"/>
    <property type="match status" value="1"/>
</dbReference>
<evidence type="ECO:0000256" key="6">
    <source>
        <dbReference type="ARBA" id="ARBA00023012"/>
    </source>
</evidence>
<comment type="catalytic activity">
    <reaction evidence="1">
        <text>ATP + protein L-histidine = ADP + protein N-phospho-L-histidine.</text>
        <dbReference type="EC" id="2.7.13.3"/>
    </reaction>
</comment>
<accession>A0A918DIQ1</accession>
<dbReference type="InterPro" id="IPR036097">
    <property type="entry name" value="HisK_dim/P_sf"/>
</dbReference>
<keyword evidence="3 7" id="KW-0597">Phosphoprotein</keyword>
<evidence type="ECO:0000256" key="1">
    <source>
        <dbReference type="ARBA" id="ARBA00000085"/>
    </source>
</evidence>
<dbReference type="CDD" id="cd00082">
    <property type="entry name" value="HisKA"/>
    <property type="match status" value="1"/>
</dbReference>
<feature type="domain" description="Histidine kinase" evidence="9">
    <location>
        <begin position="220"/>
        <end position="433"/>
    </location>
</feature>
<dbReference type="Pfam" id="PF00072">
    <property type="entry name" value="Response_reg"/>
    <property type="match status" value="1"/>
</dbReference>
<dbReference type="EC" id="2.7.13.3" evidence="2"/>
<dbReference type="SUPFAM" id="SSF47384">
    <property type="entry name" value="Homodimeric domain of signal transducing histidine kinase"/>
    <property type="match status" value="1"/>
</dbReference>
<gene>
    <name evidence="11" type="ORF">GCM10010982_17060</name>
</gene>
<evidence type="ECO:0000256" key="2">
    <source>
        <dbReference type="ARBA" id="ARBA00012438"/>
    </source>
</evidence>